<dbReference type="InterPro" id="IPR025886">
    <property type="entry name" value="PP2-like"/>
</dbReference>
<dbReference type="PROSITE" id="PS50181">
    <property type="entry name" value="FBOX"/>
    <property type="match status" value="1"/>
</dbReference>
<dbReference type="InterPro" id="IPR036047">
    <property type="entry name" value="F-box-like_dom_sf"/>
</dbReference>
<protein>
    <recommendedName>
        <fullName evidence="1">F-box domain-containing protein</fullName>
    </recommendedName>
</protein>
<dbReference type="SUPFAM" id="SSF81383">
    <property type="entry name" value="F-box domain"/>
    <property type="match status" value="1"/>
</dbReference>
<evidence type="ECO:0000313" key="3">
    <source>
        <dbReference type="EMBL" id="CAF3585380.1"/>
    </source>
</evidence>
<dbReference type="EMBL" id="CAJOAX010000411">
    <property type="protein sequence ID" value="CAF3585380.1"/>
    <property type="molecule type" value="Genomic_DNA"/>
</dbReference>
<dbReference type="Gene3D" id="1.20.1280.50">
    <property type="match status" value="1"/>
</dbReference>
<dbReference type="Pfam" id="PF12937">
    <property type="entry name" value="F-box-like"/>
    <property type="match status" value="1"/>
</dbReference>
<dbReference type="AlphaFoldDB" id="A0A813T461"/>
<reference evidence="2" key="1">
    <citation type="submission" date="2021-02" db="EMBL/GenBank/DDBJ databases">
        <authorList>
            <person name="Nowell W R."/>
        </authorList>
    </citation>
    <scope>NUCLEOTIDE SEQUENCE</scope>
</reference>
<organism evidence="2 4">
    <name type="scientific">Rotaria sordida</name>
    <dbReference type="NCBI Taxonomy" id="392033"/>
    <lineage>
        <taxon>Eukaryota</taxon>
        <taxon>Metazoa</taxon>
        <taxon>Spiralia</taxon>
        <taxon>Gnathifera</taxon>
        <taxon>Rotifera</taxon>
        <taxon>Eurotatoria</taxon>
        <taxon>Bdelloidea</taxon>
        <taxon>Philodinida</taxon>
        <taxon>Philodinidae</taxon>
        <taxon>Rotaria</taxon>
    </lineage>
</organism>
<dbReference type="Proteomes" id="UP000663823">
    <property type="component" value="Unassembled WGS sequence"/>
</dbReference>
<evidence type="ECO:0000313" key="4">
    <source>
        <dbReference type="Proteomes" id="UP000663882"/>
    </source>
</evidence>
<name>A0A813T461_9BILA</name>
<dbReference type="Proteomes" id="UP000663882">
    <property type="component" value="Unassembled WGS sequence"/>
</dbReference>
<proteinExistence type="predicted"/>
<accession>A0A813T461</accession>
<comment type="caution">
    <text evidence="2">The sequence shown here is derived from an EMBL/GenBank/DDBJ whole genome shotgun (WGS) entry which is preliminary data.</text>
</comment>
<dbReference type="Pfam" id="PF14299">
    <property type="entry name" value="PP2"/>
    <property type="match status" value="1"/>
</dbReference>
<feature type="domain" description="F-box" evidence="1">
    <location>
        <begin position="28"/>
        <end position="74"/>
    </location>
</feature>
<evidence type="ECO:0000259" key="1">
    <source>
        <dbReference type="PROSITE" id="PS50181"/>
    </source>
</evidence>
<gene>
    <name evidence="3" type="ORF">OTI717_LOCUS6028</name>
    <name evidence="2" type="ORF">RFH988_LOCUS4025</name>
</gene>
<dbReference type="EMBL" id="CAJNOO010000101">
    <property type="protein sequence ID" value="CAF0803164.1"/>
    <property type="molecule type" value="Genomic_DNA"/>
</dbReference>
<dbReference type="SMART" id="SM00256">
    <property type="entry name" value="FBOX"/>
    <property type="match status" value="1"/>
</dbReference>
<dbReference type="InterPro" id="IPR001810">
    <property type="entry name" value="F-box_dom"/>
</dbReference>
<evidence type="ECO:0000313" key="2">
    <source>
        <dbReference type="EMBL" id="CAF0803164.1"/>
    </source>
</evidence>
<dbReference type="OrthoDB" id="3219396at2759"/>
<sequence>MATNNVDKMSRSSSWHRQSSQNLSSNEICWLFYLPSEILEIITDFLSVKDINSLSQTCQTFYTFLNDNDFWTYRIYRYFPQSIAQRYTIDLFKKPTIIQTYNEICSTGFTNVRTNSEFDILAINSATHYNDEAIEKSHTKMYVSKEDFLNQVEFYQYKKPNNYLKIPFMKLIYFYLIDCKRYAAVDMDVVHRNEHYLVEKDDIDSLTGRIIHLQSVCWLELTGRFEHKIMPGKYEVSWRMKGDLHGIRISGETEFIVVPQHGKLLNYKISEDDFHNLVLEHENHWFIVKMGQIIIYEPSIILVAIRNWNNPDWKHGLSWDCIELTIVP</sequence>
<dbReference type="CDD" id="cd09917">
    <property type="entry name" value="F-box_SF"/>
    <property type="match status" value="1"/>
</dbReference>